<keyword evidence="6" id="KW-0663">Pyridoxal phosphate</keyword>
<keyword evidence="9" id="KW-1185">Reference proteome</keyword>
<dbReference type="InterPro" id="IPR015421">
    <property type="entry name" value="PyrdxlP-dep_Trfase_major"/>
</dbReference>
<dbReference type="InterPro" id="IPR004839">
    <property type="entry name" value="Aminotransferase_I/II_large"/>
</dbReference>
<protein>
    <recommendedName>
        <fullName evidence="3">Putative 8-amino-7-oxononanoate synthase</fullName>
    </recommendedName>
</protein>
<dbReference type="Gene3D" id="3.40.640.10">
    <property type="entry name" value="Type I PLP-dependent aspartate aminotransferase-like (Major domain)"/>
    <property type="match status" value="1"/>
</dbReference>
<evidence type="ECO:0000256" key="3">
    <source>
        <dbReference type="ARBA" id="ARBA00021531"/>
    </source>
</evidence>
<reference evidence="8" key="1">
    <citation type="submission" date="2023-06" db="EMBL/GenBank/DDBJ databases">
        <authorList>
            <person name="Zhang S."/>
        </authorList>
    </citation>
    <scope>NUCLEOTIDE SEQUENCE</scope>
    <source>
        <strain evidence="8">SG2303</strain>
    </source>
</reference>
<dbReference type="GO" id="GO:0008483">
    <property type="term" value="F:transaminase activity"/>
    <property type="evidence" value="ECO:0007669"/>
    <property type="project" value="UniProtKB-KW"/>
</dbReference>
<comment type="similarity">
    <text evidence="2">Belongs to the class-I pyridoxal-phosphate-dependent aminotransferase family.</text>
</comment>
<comment type="cofactor">
    <cofactor evidence="1">
        <name>pyridoxal 5'-phosphate</name>
        <dbReference type="ChEBI" id="CHEBI:597326"/>
    </cofactor>
</comment>
<name>A0ABT7XJB9_9NEIS</name>
<feature type="domain" description="Aminotransferase class I/classII large" evidence="7">
    <location>
        <begin position="31"/>
        <end position="379"/>
    </location>
</feature>
<dbReference type="RefSeq" id="WP_289828379.1">
    <property type="nucleotide sequence ID" value="NZ_JAUEDK010000003.1"/>
</dbReference>
<organism evidence="8 9">
    <name type="scientific">Crenobacter oryzisoli</name>
    <dbReference type="NCBI Taxonomy" id="3056844"/>
    <lineage>
        <taxon>Bacteria</taxon>
        <taxon>Pseudomonadati</taxon>
        <taxon>Pseudomonadota</taxon>
        <taxon>Betaproteobacteria</taxon>
        <taxon>Neisseriales</taxon>
        <taxon>Neisseriaceae</taxon>
        <taxon>Crenobacter</taxon>
    </lineage>
</organism>
<dbReference type="CDD" id="cd00609">
    <property type="entry name" value="AAT_like"/>
    <property type="match status" value="1"/>
</dbReference>
<evidence type="ECO:0000256" key="2">
    <source>
        <dbReference type="ARBA" id="ARBA00007441"/>
    </source>
</evidence>
<sequence>MKLASRLDHIAPFQVMAILAKARALEAAGRDIIHLEVGEPDFATPAPIVAAGQRALAEGHTFYTAAEGLIELRMALAQWYRQRYDVAVSPERIIVTTGASSALQLALGLLVEPGSEVLLADPTYPCNRHFVSLFGGTPVALPVGPDTRYQPSAAQVATAWCERTVALMLASPGNPTGTLLPSDTLAELVTLCREKGGALIVDEIYHGLTYGVDAETALRQADDAFVINSFSKYFQMTGWRLGWLVVPEGWQEPAIRLAQNLFLCPPAPAQQAALAAFEPATLAILEERRAEFARRRDFLLSALPALGWKLPLVPEGAFYLYADVSAVTDDSFAYCQRALDEVGVAITPGVDFGEYGAKRHVRVAYTTGVARLAEAVERLATLRG</sequence>
<dbReference type="InterPro" id="IPR015424">
    <property type="entry name" value="PyrdxlP-dep_Trfase"/>
</dbReference>
<accession>A0ABT7XJB9</accession>
<dbReference type="PANTHER" id="PTHR46383">
    <property type="entry name" value="ASPARTATE AMINOTRANSFERASE"/>
    <property type="match status" value="1"/>
</dbReference>
<gene>
    <name evidence="8" type="ORF">QU481_02880</name>
</gene>
<evidence type="ECO:0000313" key="9">
    <source>
        <dbReference type="Proteomes" id="UP001168540"/>
    </source>
</evidence>
<evidence type="ECO:0000256" key="5">
    <source>
        <dbReference type="ARBA" id="ARBA00022679"/>
    </source>
</evidence>
<evidence type="ECO:0000256" key="1">
    <source>
        <dbReference type="ARBA" id="ARBA00001933"/>
    </source>
</evidence>
<dbReference type="SUPFAM" id="SSF53383">
    <property type="entry name" value="PLP-dependent transferases"/>
    <property type="match status" value="1"/>
</dbReference>
<evidence type="ECO:0000313" key="8">
    <source>
        <dbReference type="EMBL" id="MDN0073835.1"/>
    </source>
</evidence>
<keyword evidence="4 8" id="KW-0032">Aminotransferase</keyword>
<evidence type="ECO:0000256" key="6">
    <source>
        <dbReference type="ARBA" id="ARBA00022898"/>
    </source>
</evidence>
<dbReference type="Proteomes" id="UP001168540">
    <property type="component" value="Unassembled WGS sequence"/>
</dbReference>
<dbReference type="PANTHER" id="PTHR46383:SF2">
    <property type="entry name" value="AMINOTRANSFERASE"/>
    <property type="match status" value="1"/>
</dbReference>
<dbReference type="NCBIfam" id="NF006514">
    <property type="entry name" value="PRK08960.1"/>
    <property type="match status" value="1"/>
</dbReference>
<evidence type="ECO:0000259" key="7">
    <source>
        <dbReference type="Pfam" id="PF00155"/>
    </source>
</evidence>
<keyword evidence="5" id="KW-0808">Transferase</keyword>
<dbReference type="InterPro" id="IPR050596">
    <property type="entry name" value="AspAT/PAT-like"/>
</dbReference>
<evidence type="ECO:0000256" key="4">
    <source>
        <dbReference type="ARBA" id="ARBA00022576"/>
    </source>
</evidence>
<comment type="caution">
    <text evidence="8">The sequence shown here is derived from an EMBL/GenBank/DDBJ whole genome shotgun (WGS) entry which is preliminary data.</text>
</comment>
<dbReference type="Pfam" id="PF00155">
    <property type="entry name" value="Aminotran_1_2"/>
    <property type="match status" value="1"/>
</dbReference>
<proteinExistence type="inferred from homology"/>
<dbReference type="EMBL" id="JAUEDK010000003">
    <property type="protein sequence ID" value="MDN0073835.1"/>
    <property type="molecule type" value="Genomic_DNA"/>
</dbReference>